<comment type="subcellular location">
    <subcellularLocation>
        <location evidence="1">Periplasm</location>
    </subcellularLocation>
</comment>
<accession>A0A381QRY6</accession>
<gene>
    <name evidence="6" type="ORF">METZ01_LOCUS34744</name>
</gene>
<dbReference type="Gene3D" id="2.120.10.30">
    <property type="entry name" value="TolB, C-terminal domain"/>
    <property type="match status" value="1"/>
</dbReference>
<sequence length="362" mass="40731">MLSMPNEEREVFYRDWRILAQDYLLVGKINRASGSQLVQVQYEFFDINREMKLAGEILTGSVAQLRDVGHEIANVIFEQVTGVPGAFTSQILYIVSEQVQGDDYNFRLEKADYDGARAQVLLESSQPIMSPSWSPNGEDVAYVSFETDLPRIYIQNIATGQRRQITNYPNINSSPVWSPDATKLAMVLSKDGSPDIYVQDLNSNQLMRVTDHPSIDTEPSWSSDGRSIVFMSDRTGQPQIYQIELGASSYNVERLTYDCFQCMKAKFLPDGVNLVHVRREARQSPNYQIAILNIETLRVITLTNTSLDESPSVAPNGSMIMYATKFDGRGVLDAVSIDGRVKFRLPSSQGDVREPAWSPFLN</sequence>
<feature type="domain" description="TolB N-terminal" evidence="5">
    <location>
        <begin position="3"/>
        <end position="51"/>
    </location>
</feature>
<keyword evidence="4" id="KW-0574">Periplasm</keyword>
<dbReference type="InterPro" id="IPR014167">
    <property type="entry name" value="Tol-Pal_TolB"/>
</dbReference>
<dbReference type="EMBL" id="UINC01001483">
    <property type="protein sequence ID" value="SUZ81890.1"/>
    <property type="molecule type" value="Genomic_DNA"/>
</dbReference>
<proteinExistence type="inferred from homology"/>
<dbReference type="InterPro" id="IPR011659">
    <property type="entry name" value="WD40"/>
</dbReference>
<dbReference type="Gene3D" id="3.40.50.10070">
    <property type="entry name" value="TolB, N-terminal domain"/>
    <property type="match status" value="1"/>
</dbReference>
<name>A0A381QRY6_9ZZZZ</name>
<dbReference type="GO" id="GO:0017038">
    <property type="term" value="P:protein import"/>
    <property type="evidence" value="ECO:0007669"/>
    <property type="project" value="InterPro"/>
</dbReference>
<dbReference type="PANTHER" id="PTHR36842">
    <property type="entry name" value="PROTEIN TOLB HOMOLOG"/>
    <property type="match status" value="1"/>
</dbReference>
<dbReference type="PANTHER" id="PTHR36842:SF1">
    <property type="entry name" value="PROTEIN TOLB"/>
    <property type="match status" value="1"/>
</dbReference>
<dbReference type="InterPro" id="IPR011042">
    <property type="entry name" value="6-blade_b-propeller_TolB-like"/>
</dbReference>
<dbReference type="SUPFAM" id="SSF52964">
    <property type="entry name" value="TolB, N-terminal domain"/>
    <property type="match status" value="1"/>
</dbReference>
<dbReference type="Pfam" id="PF07676">
    <property type="entry name" value="PD40"/>
    <property type="match status" value="4"/>
</dbReference>
<dbReference type="InterPro" id="IPR007195">
    <property type="entry name" value="TolB_N"/>
</dbReference>
<evidence type="ECO:0000256" key="3">
    <source>
        <dbReference type="ARBA" id="ARBA00022729"/>
    </source>
</evidence>
<dbReference type="SUPFAM" id="SSF69304">
    <property type="entry name" value="Tricorn protease N-terminal domain"/>
    <property type="match status" value="1"/>
</dbReference>
<evidence type="ECO:0000256" key="4">
    <source>
        <dbReference type="ARBA" id="ARBA00022764"/>
    </source>
</evidence>
<evidence type="ECO:0000313" key="6">
    <source>
        <dbReference type="EMBL" id="SUZ81890.1"/>
    </source>
</evidence>
<organism evidence="6">
    <name type="scientific">marine metagenome</name>
    <dbReference type="NCBI Taxonomy" id="408172"/>
    <lineage>
        <taxon>unclassified sequences</taxon>
        <taxon>metagenomes</taxon>
        <taxon>ecological metagenomes</taxon>
    </lineage>
</organism>
<dbReference type="GO" id="GO:0042597">
    <property type="term" value="C:periplasmic space"/>
    <property type="evidence" value="ECO:0007669"/>
    <property type="project" value="UniProtKB-SubCell"/>
</dbReference>
<reference evidence="6" key="1">
    <citation type="submission" date="2018-05" db="EMBL/GenBank/DDBJ databases">
        <authorList>
            <person name="Lanie J.A."/>
            <person name="Ng W.-L."/>
            <person name="Kazmierczak K.M."/>
            <person name="Andrzejewski T.M."/>
            <person name="Davidsen T.M."/>
            <person name="Wayne K.J."/>
            <person name="Tettelin H."/>
            <person name="Glass J.I."/>
            <person name="Rusch D."/>
            <person name="Podicherti R."/>
            <person name="Tsui H.-C.T."/>
            <person name="Winkler M.E."/>
        </authorList>
    </citation>
    <scope>NUCLEOTIDE SEQUENCE</scope>
</reference>
<dbReference type="NCBIfam" id="TIGR02800">
    <property type="entry name" value="propeller_TolB"/>
    <property type="match status" value="1"/>
</dbReference>
<evidence type="ECO:0000259" key="5">
    <source>
        <dbReference type="Pfam" id="PF04052"/>
    </source>
</evidence>
<dbReference type="Pfam" id="PF04052">
    <property type="entry name" value="TolB_N"/>
    <property type="match status" value="1"/>
</dbReference>
<comment type="similarity">
    <text evidence="2">Belongs to the TolB family.</text>
</comment>
<dbReference type="AlphaFoldDB" id="A0A381QRY6"/>
<keyword evidence="3" id="KW-0732">Signal</keyword>
<evidence type="ECO:0000256" key="2">
    <source>
        <dbReference type="ARBA" id="ARBA00009820"/>
    </source>
</evidence>
<evidence type="ECO:0000256" key="1">
    <source>
        <dbReference type="ARBA" id="ARBA00004418"/>
    </source>
</evidence>
<protein>
    <recommendedName>
        <fullName evidence="5">TolB N-terminal domain-containing protein</fullName>
    </recommendedName>
</protein>